<comment type="caution">
    <text evidence="2">The sequence shown here is derived from an EMBL/GenBank/DDBJ whole genome shotgun (WGS) entry which is preliminary data.</text>
</comment>
<dbReference type="Proteomes" id="UP001165289">
    <property type="component" value="Unassembled WGS sequence"/>
</dbReference>
<name>A0AAV7JWY2_9METZ</name>
<feature type="domain" description="N-acetyltransferase" evidence="1">
    <location>
        <begin position="47"/>
        <end position="133"/>
    </location>
</feature>
<dbReference type="GO" id="GO:0016747">
    <property type="term" value="F:acyltransferase activity, transferring groups other than amino-acyl groups"/>
    <property type="evidence" value="ECO:0007669"/>
    <property type="project" value="InterPro"/>
</dbReference>
<organism evidence="2 3">
    <name type="scientific">Oopsacas minuta</name>
    <dbReference type="NCBI Taxonomy" id="111878"/>
    <lineage>
        <taxon>Eukaryota</taxon>
        <taxon>Metazoa</taxon>
        <taxon>Porifera</taxon>
        <taxon>Hexactinellida</taxon>
        <taxon>Hexasterophora</taxon>
        <taxon>Lyssacinosida</taxon>
        <taxon>Leucopsacidae</taxon>
        <taxon>Oopsacas</taxon>
    </lineage>
</organism>
<dbReference type="InterPro" id="IPR016181">
    <property type="entry name" value="Acyl_CoA_acyltransferase"/>
</dbReference>
<dbReference type="Gene3D" id="3.40.630.30">
    <property type="match status" value="1"/>
</dbReference>
<evidence type="ECO:0000259" key="1">
    <source>
        <dbReference type="Pfam" id="PF00583"/>
    </source>
</evidence>
<sequence length="190" mass="22172">MASKEVSKIKQHEVIFRDVDQSTSLECIQMVNNAFNSDKGYNENIDLQKYVRFTPEIFEETREKGRILIAFLKATDEMIGSLSISHYMENIENEMKKIIYLEAVAVSVNFQKRGVSKLLLLEAERVAKEMKGYAIEGEVFDFADWEVARLIAETDVKVFDKHKVTKIEFSRIDALKREMMITKLRKEIEY</sequence>
<accession>A0AAV7JWY2</accession>
<keyword evidence="3" id="KW-1185">Reference proteome</keyword>
<dbReference type="AlphaFoldDB" id="A0AAV7JWY2"/>
<dbReference type="Pfam" id="PF00583">
    <property type="entry name" value="Acetyltransf_1"/>
    <property type="match status" value="1"/>
</dbReference>
<dbReference type="InterPro" id="IPR000182">
    <property type="entry name" value="GNAT_dom"/>
</dbReference>
<evidence type="ECO:0000313" key="2">
    <source>
        <dbReference type="EMBL" id="KAI6653295.1"/>
    </source>
</evidence>
<dbReference type="SUPFAM" id="SSF55729">
    <property type="entry name" value="Acyl-CoA N-acyltransferases (Nat)"/>
    <property type="match status" value="1"/>
</dbReference>
<gene>
    <name evidence="2" type="ORF">LOD99_3819</name>
</gene>
<protein>
    <recommendedName>
        <fullName evidence="1">N-acetyltransferase domain-containing protein</fullName>
    </recommendedName>
</protein>
<proteinExistence type="predicted"/>
<evidence type="ECO:0000313" key="3">
    <source>
        <dbReference type="Proteomes" id="UP001165289"/>
    </source>
</evidence>
<reference evidence="2 3" key="1">
    <citation type="journal article" date="2023" name="BMC Biol.">
        <title>The compact genome of the sponge Oopsacas minuta (Hexactinellida) is lacking key metazoan core genes.</title>
        <authorList>
            <person name="Santini S."/>
            <person name="Schenkelaars Q."/>
            <person name="Jourda C."/>
            <person name="Duchesne M."/>
            <person name="Belahbib H."/>
            <person name="Rocher C."/>
            <person name="Selva M."/>
            <person name="Riesgo A."/>
            <person name="Vervoort M."/>
            <person name="Leys S.P."/>
            <person name="Kodjabachian L."/>
            <person name="Le Bivic A."/>
            <person name="Borchiellini C."/>
            <person name="Claverie J.M."/>
            <person name="Renard E."/>
        </authorList>
    </citation>
    <scope>NUCLEOTIDE SEQUENCE [LARGE SCALE GENOMIC DNA]</scope>
    <source>
        <strain evidence="2">SPO-2</strain>
    </source>
</reference>
<dbReference type="EMBL" id="JAKMXF010000288">
    <property type="protein sequence ID" value="KAI6653295.1"/>
    <property type="molecule type" value="Genomic_DNA"/>
</dbReference>
<dbReference type="CDD" id="cd04301">
    <property type="entry name" value="NAT_SF"/>
    <property type="match status" value="1"/>
</dbReference>